<dbReference type="Proteomes" id="UP000515151">
    <property type="component" value="Chromosome 5"/>
</dbReference>
<evidence type="ECO:0000313" key="2">
    <source>
        <dbReference type="Proteomes" id="UP000515151"/>
    </source>
</evidence>
<feature type="region of interest" description="Disordered" evidence="1">
    <location>
        <begin position="508"/>
        <end position="533"/>
    </location>
</feature>
<feature type="compositionally biased region" description="Basic and acidic residues" evidence="1">
    <location>
        <begin position="335"/>
        <end position="346"/>
    </location>
</feature>
<feature type="compositionally biased region" description="Polar residues" evidence="1">
    <location>
        <begin position="223"/>
        <end position="248"/>
    </location>
</feature>
<feature type="compositionally biased region" description="Polar residues" evidence="1">
    <location>
        <begin position="565"/>
        <end position="583"/>
    </location>
</feature>
<feature type="region of interest" description="Disordered" evidence="1">
    <location>
        <begin position="199"/>
        <end position="252"/>
    </location>
</feature>
<feature type="compositionally biased region" description="Basic and acidic residues" evidence="1">
    <location>
        <begin position="371"/>
        <end position="388"/>
    </location>
</feature>
<feature type="region of interest" description="Disordered" evidence="1">
    <location>
        <begin position="322"/>
        <end position="395"/>
    </location>
</feature>
<feature type="compositionally biased region" description="Polar residues" evidence="1">
    <location>
        <begin position="353"/>
        <end position="362"/>
    </location>
</feature>
<reference evidence="3" key="2">
    <citation type="submission" date="2025-08" db="UniProtKB">
        <authorList>
            <consortium name="RefSeq"/>
        </authorList>
    </citation>
    <scope>IDENTIFICATION</scope>
    <source>
        <tissue evidence="3">Leaf</tissue>
    </source>
</reference>
<organism evidence="2 3">
    <name type="scientific">Punica granatum</name>
    <name type="common">Pomegranate</name>
    <dbReference type="NCBI Taxonomy" id="22663"/>
    <lineage>
        <taxon>Eukaryota</taxon>
        <taxon>Viridiplantae</taxon>
        <taxon>Streptophyta</taxon>
        <taxon>Embryophyta</taxon>
        <taxon>Tracheophyta</taxon>
        <taxon>Spermatophyta</taxon>
        <taxon>Magnoliopsida</taxon>
        <taxon>eudicotyledons</taxon>
        <taxon>Gunneridae</taxon>
        <taxon>Pentapetalae</taxon>
        <taxon>rosids</taxon>
        <taxon>malvids</taxon>
        <taxon>Myrtales</taxon>
        <taxon>Lythraceae</taxon>
        <taxon>Punica</taxon>
    </lineage>
</organism>
<dbReference type="RefSeq" id="XP_031397308.1">
    <property type="nucleotide sequence ID" value="XM_031541448.1"/>
</dbReference>
<keyword evidence="2" id="KW-1185">Reference proteome</keyword>
<evidence type="ECO:0000313" key="3">
    <source>
        <dbReference type="RefSeq" id="XP_031397308.1"/>
    </source>
</evidence>
<protein>
    <submittedName>
        <fullName evidence="3">Uncharacterized protein LOC116208172 isoform X1</fullName>
    </submittedName>
</protein>
<gene>
    <name evidence="3" type="primary">LOC116208172</name>
</gene>
<accession>A0A6P8DY71</accession>
<reference evidence="2" key="1">
    <citation type="journal article" date="2020" name="Plant Biotechnol. J.">
        <title>The pomegranate (Punica granatum L.) draft genome dissects genetic divergence between soft- and hard-seeded cultivars.</title>
        <authorList>
            <person name="Luo X."/>
            <person name="Li H."/>
            <person name="Wu Z."/>
            <person name="Yao W."/>
            <person name="Zhao P."/>
            <person name="Cao D."/>
            <person name="Yu H."/>
            <person name="Li K."/>
            <person name="Poudel K."/>
            <person name="Zhao D."/>
            <person name="Zhang F."/>
            <person name="Xia X."/>
            <person name="Chen L."/>
            <person name="Wang Q."/>
            <person name="Jing D."/>
            <person name="Cao S."/>
        </authorList>
    </citation>
    <scope>NUCLEOTIDE SEQUENCE [LARGE SCALE GENOMIC DNA]</scope>
    <source>
        <strain evidence="2">cv. Tunisia</strain>
    </source>
</reference>
<feature type="region of interest" description="Disordered" evidence="1">
    <location>
        <begin position="65"/>
        <end position="91"/>
    </location>
</feature>
<dbReference type="PANTHER" id="PTHR31390:SF12">
    <property type="entry name" value="PUTATIVE (DUF3527)-RELATED"/>
    <property type="match status" value="1"/>
</dbReference>
<dbReference type="InterPro" id="IPR021916">
    <property type="entry name" value="DUF3527"/>
</dbReference>
<proteinExistence type="predicted"/>
<dbReference type="GeneID" id="116208172"/>
<feature type="region of interest" description="Disordered" evidence="1">
    <location>
        <begin position="556"/>
        <end position="590"/>
    </location>
</feature>
<evidence type="ECO:0000256" key="1">
    <source>
        <dbReference type="SAM" id="MobiDB-lite"/>
    </source>
</evidence>
<sequence length="950" mass="103972">MSVHSPICESLASALSLLCFILWISPWIAASFRKIGSSECKAKQIFHMAPDVKYGAGYSSAARNIGRDNELKRSSHPQQSSRKGKERILSPRGTETIKFPEKLKAENCLAPPFIHRHRERRQDVDDRGVHQKIFESRPRQPVKGMTTADDELVKHMSNLPAYLQRIDRSDNFQEKVLSVGVLDWTRLEKWKLNQKGDVKRGGAVTSSFSGGNKSSSVARVPSSLPTALSTKTPTQRSALKGPLNSSPCSFHKDGGSQYLKPVKNKVTHSQDCASVPKIHLDHDKKILSASSSSGRNRAQVTVGECGNRKDLSQEIDLKTVKSSAPVKKATGSSKADVRKTDQEGRNFADAGASSFSKLSRSGEQMGPLNGETKERVEKAQELDEEVSHQPRHRKQKSIVLLLPKRFPQSIPDVLKKNEKRIPSAPCSTEPNWSSFSDSFSSGELHSGPIFSEIPKSCPLPSQVAMQSETVSPTVEPASDELQSVRPFKYAKRHGSNSKAASLDLAAELKIGERESPEQEARRSRNSSPNRRFSFSLGRMTRSFSFKETTSVPQLGPTYISAKSGPVTNEDTSCGNISNQEKANSLTRGRSSPLRRLLDPLLKSRSMRSHHSAENIQPLKPVNPTGPLLHEKHEKFTVQALLQLTIKNGSPLFKFVVDNSSDVLAATVSNSVSARKDGSFRSCTFYSVNEIKKKSISWIGQGNKAKGGDFAYNVVGQMKLSSPCLDRTLKSLNQQIITTECVLFSVDSRQADKQPANSNPNKELAAIVFKISANENSDPNSVTVILPGGVHGVPDKGEPSPLIDRWKSGGSCDCGGWDVGCTLHMLSNQNICRKNANKLKNCSTSDHLELFAQGEAQSSRPKFSLTPFRKGIYSIEFDSSMSLLQAFSICVAFISCQGLPGSPEANCLSGVNAQQEPTLSRNGALKAPLIFQREGPEKYAPCPPLSPVGRV</sequence>
<feature type="compositionally biased region" description="Basic and acidic residues" evidence="1">
    <location>
        <begin position="509"/>
        <end position="522"/>
    </location>
</feature>
<dbReference type="Pfam" id="PF12043">
    <property type="entry name" value="DUF3527"/>
    <property type="match status" value="1"/>
</dbReference>
<dbReference type="AlphaFoldDB" id="A0A6P8DY71"/>
<dbReference type="PANTHER" id="PTHR31390">
    <property type="entry name" value="EXPRESSED PROTEIN"/>
    <property type="match status" value="1"/>
</dbReference>
<dbReference type="OrthoDB" id="1898655at2759"/>
<feature type="compositionally biased region" description="Low complexity" evidence="1">
    <location>
        <begin position="206"/>
        <end position="216"/>
    </location>
</feature>
<name>A0A6P8DY71_PUNGR</name>